<dbReference type="VEuPathDB" id="FungiDB:AeMF1_021219"/>
<comment type="caution">
    <text evidence="6">The sequence shown here is derived from an EMBL/GenBank/DDBJ whole genome shotgun (WGS) entry which is preliminary data.</text>
</comment>
<protein>
    <recommendedName>
        <fullName evidence="5">Kazal-like domain-containing protein</fullName>
    </recommendedName>
</protein>
<dbReference type="SMART" id="SM00280">
    <property type="entry name" value="KAZAL"/>
    <property type="match status" value="6"/>
</dbReference>
<feature type="domain" description="Kazal-like" evidence="5">
    <location>
        <begin position="264"/>
        <end position="316"/>
    </location>
</feature>
<dbReference type="PROSITE" id="PS51465">
    <property type="entry name" value="KAZAL_2"/>
    <property type="match status" value="6"/>
</dbReference>
<keyword evidence="3" id="KW-1015">Disulfide bond</keyword>
<feature type="domain" description="Kazal-like" evidence="5">
    <location>
        <begin position="202"/>
        <end position="254"/>
    </location>
</feature>
<evidence type="ECO:0000256" key="2">
    <source>
        <dbReference type="ARBA" id="ARBA00022900"/>
    </source>
</evidence>
<keyword evidence="4" id="KW-0732">Signal</keyword>
<dbReference type="Pfam" id="PF07648">
    <property type="entry name" value="Kazal_2"/>
    <property type="match status" value="3"/>
</dbReference>
<feature type="signal peptide" evidence="4">
    <location>
        <begin position="1"/>
        <end position="16"/>
    </location>
</feature>
<name>A0A6G0WXC7_9STRA</name>
<gene>
    <name evidence="6" type="ORF">Ae201684_010786</name>
</gene>
<evidence type="ECO:0000313" key="6">
    <source>
        <dbReference type="EMBL" id="KAF0732135.1"/>
    </source>
</evidence>
<dbReference type="PANTHER" id="PTHR10913:SF45">
    <property type="entry name" value="FOLLISTATIN, ISOFORM A-RELATED"/>
    <property type="match status" value="1"/>
</dbReference>
<dbReference type="GO" id="GO:0005576">
    <property type="term" value="C:extracellular region"/>
    <property type="evidence" value="ECO:0007669"/>
    <property type="project" value="TreeGrafter"/>
</dbReference>
<keyword evidence="7" id="KW-1185">Reference proteome</keyword>
<dbReference type="InterPro" id="IPR036058">
    <property type="entry name" value="Kazal_dom_sf"/>
</dbReference>
<keyword evidence="1" id="KW-0646">Protease inhibitor</keyword>
<accession>A0A6G0WXC7</accession>
<feature type="domain" description="Kazal-like" evidence="5">
    <location>
        <begin position="321"/>
        <end position="373"/>
    </location>
</feature>
<dbReference type="InterPro" id="IPR002350">
    <property type="entry name" value="Kazal_dom"/>
</dbReference>
<dbReference type="AlphaFoldDB" id="A0A6G0WXC7"/>
<dbReference type="SUPFAM" id="SSF100895">
    <property type="entry name" value="Kazal-type serine protease inhibitors"/>
    <property type="match status" value="6"/>
</dbReference>
<feature type="domain" description="Kazal-like" evidence="5">
    <location>
        <begin position="141"/>
        <end position="193"/>
    </location>
</feature>
<dbReference type="PANTHER" id="PTHR10913">
    <property type="entry name" value="FOLLISTATIN-RELATED"/>
    <property type="match status" value="1"/>
</dbReference>
<evidence type="ECO:0000256" key="4">
    <source>
        <dbReference type="SAM" id="SignalP"/>
    </source>
</evidence>
<reference evidence="6 7" key="1">
    <citation type="submission" date="2019-07" db="EMBL/GenBank/DDBJ databases">
        <title>Genomics analysis of Aphanomyces spp. identifies a new class of oomycete effector associated with host adaptation.</title>
        <authorList>
            <person name="Gaulin E."/>
        </authorList>
    </citation>
    <scope>NUCLEOTIDE SEQUENCE [LARGE SCALE GENOMIC DNA]</scope>
    <source>
        <strain evidence="6 7">ATCC 201684</strain>
    </source>
</reference>
<proteinExistence type="predicted"/>
<dbReference type="Gene3D" id="3.30.60.30">
    <property type="match status" value="6"/>
</dbReference>
<evidence type="ECO:0000256" key="1">
    <source>
        <dbReference type="ARBA" id="ARBA00022690"/>
    </source>
</evidence>
<feature type="chain" id="PRO_5026052652" description="Kazal-like domain-containing protein" evidence="4">
    <location>
        <begin position="17"/>
        <end position="375"/>
    </location>
</feature>
<dbReference type="InterPro" id="IPR050653">
    <property type="entry name" value="Prot_Inhib_GrowthFact_Antg"/>
</dbReference>
<dbReference type="FunFam" id="3.30.60.30:FF:000049">
    <property type="entry name" value="Predicted protein"/>
    <property type="match status" value="1"/>
</dbReference>
<evidence type="ECO:0000313" key="7">
    <source>
        <dbReference type="Proteomes" id="UP000481153"/>
    </source>
</evidence>
<keyword evidence="2" id="KW-0722">Serine protease inhibitor</keyword>
<dbReference type="Proteomes" id="UP000481153">
    <property type="component" value="Unassembled WGS sequence"/>
</dbReference>
<dbReference type="GO" id="GO:0030154">
    <property type="term" value="P:cell differentiation"/>
    <property type="evidence" value="ECO:0007669"/>
    <property type="project" value="TreeGrafter"/>
</dbReference>
<evidence type="ECO:0000256" key="3">
    <source>
        <dbReference type="ARBA" id="ARBA00023157"/>
    </source>
</evidence>
<dbReference type="EMBL" id="VJMJ01000137">
    <property type="protein sequence ID" value="KAF0732135.1"/>
    <property type="molecule type" value="Genomic_DNA"/>
</dbReference>
<sequence length="375" mass="40796">MKVAIWIALCVSGLVAEKDLCASSKGCNRMYSPVCGTDGVKYANKCLFDKAKCTNPELAVATDKTSCQAKHPERELSEQHGCIQSCHEVYQPVCGSDGQTYSNECSLKRESCLKGVKVEMKSPGRCAEEKKQNDERVLLDSDSIDDCPRACIEIFQPVCGTDGNTYANKCTLKQDACARKVSIQVAHEGDCDGKLKVSNLQADAPTQCPKGCPKIYHPVCGTDGKTYANECTLHLHACENKVDVAVAHDGKCDDNNTNVAAQPPANPTECRKGCPEIYHAVCGTDGKTYENECTLQRVACENKIDVAVAHDGDCEGRLPIKREIKECPVACIEILRPVCGSDGKTYDNECFLKRDACSKNVHVQVAHEGMCIVDE</sequence>
<evidence type="ECO:0000259" key="5">
    <source>
        <dbReference type="PROSITE" id="PS51465"/>
    </source>
</evidence>
<dbReference type="CDD" id="cd00104">
    <property type="entry name" value="KAZAL_FS"/>
    <property type="match status" value="6"/>
</dbReference>
<feature type="domain" description="Kazal-like" evidence="5">
    <location>
        <begin position="76"/>
        <end position="128"/>
    </location>
</feature>
<feature type="domain" description="Kazal-like" evidence="5">
    <location>
        <begin position="15"/>
        <end position="69"/>
    </location>
</feature>
<dbReference type="Pfam" id="PF00050">
    <property type="entry name" value="Kazal_1"/>
    <property type="match status" value="3"/>
</dbReference>
<organism evidence="6 7">
    <name type="scientific">Aphanomyces euteiches</name>
    <dbReference type="NCBI Taxonomy" id="100861"/>
    <lineage>
        <taxon>Eukaryota</taxon>
        <taxon>Sar</taxon>
        <taxon>Stramenopiles</taxon>
        <taxon>Oomycota</taxon>
        <taxon>Saprolegniomycetes</taxon>
        <taxon>Saprolegniales</taxon>
        <taxon>Verrucalvaceae</taxon>
        <taxon>Aphanomyces</taxon>
    </lineage>
</organism>